<feature type="non-terminal residue" evidence="2">
    <location>
        <position position="1"/>
    </location>
</feature>
<keyword evidence="2" id="KW-0808">Transferase</keyword>
<dbReference type="PANTHER" id="PTHR43130:SF15">
    <property type="entry name" value="THIJ_PFPI FAMILY PROTEIN (AFU_ORTHOLOGUE AFUA_5G14240)"/>
    <property type="match status" value="1"/>
</dbReference>
<protein>
    <submittedName>
        <fullName evidence="2">Class I glutamine amidotransferase-like protein</fullName>
    </submittedName>
</protein>
<dbReference type="EMBL" id="KZ999899">
    <property type="protein sequence ID" value="RKO84634.1"/>
    <property type="molecule type" value="Genomic_DNA"/>
</dbReference>
<keyword evidence="2" id="KW-0315">Glutamine amidotransferase</keyword>
<reference evidence="3" key="1">
    <citation type="journal article" date="2018" name="Nat. Microbiol.">
        <title>Leveraging single-cell genomics to expand the fungal tree of life.</title>
        <authorList>
            <person name="Ahrendt S.R."/>
            <person name="Quandt C.A."/>
            <person name="Ciobanu D."/>
            <person name="Clum A."/>
            <person name="Salamov A."/>
            <person name="Andreopoulos B."/>
            <person name="Cheng J.F."/>
            <person name="Woyke T."/>
            <person name="Pelin A."/>
            <person name="Henrissat B."/>
            <person name="Reynolds N.K."/>
            <person name="Benny G.L."/>
            <person name="Smith M.E."/>
            <person name="James T.Y."/>
            <person name="Grigoriev I.V."/>
        </authorList>
    </citation>
    <scope>NUCLEOTIDE SEQUENCE [LARGE SCALE GENOMIC DNA]</scope>
</reference>
<dbReference type="SUPFAM" id="SSF52317">
    <property type="entry name" value="Class I glutamine amidotransferase-like"/>
    <property type="match status" value="1"/>
</dbReference>
<dbReference type="InterPro" id="IPR029062">
    <property type="entry name" value="Class_I_gatase-like"/>
</dbReference>
<dbReference type="InterPro" id="IPR052158">
    <property type="entry name" value="INH-QAR"/>
</dbReference>
<dbReference type="PANTHER" id="PTHR43130">
    <property type="entry name" value="ARAC-FAMILY TRANSCRIPTIONAL REGULATOR"/>
    <property type="match status" value="1"/>
</dbReference>
<dbReference type="Gene3D" id="3.40.50.880">
    <property type="match status" value="1"/>
</dbReference>
<dbReference type="OrthoDB" id="543156at2759"/>
<proteinExistence type="predicted"/>
<keyword evidence="3" id="KW-1185">Reference proteome</keyword>
<sequence>PPGAVPDPNPKARTIGVVLYPGYSVFDVFGPLEYINWLSAYHPIKLVTISHTLGPTGGHSIADATFETAPPVNIVLVPGSINPWPHKDDTKMIDFIKKAGGEAENVLVVCTGGWAGLLDGKKTTTNKAQFDKVAAEGSRTEWVRRARWVVDGHMFTSSGVSAGQDMTHDWIAKTYSPELARMLANQIERTPHEDASWDPFATVWGTDGSEPKPLSEVLA</sequence>
<dbReference type="CDD" id="cd03139">
    <property type="entry name" value="GATase1_PfpI_2"/>
    <property type="match status" value="1"/>
</dbReference>
<dbReference type="Pfam" id="PF01965">
    <property type="entry name" value="DJ-1_PfpI"/>
    <property type="match status" value="1"/>
</dbReference>
<feature type="domain" description="DJ-1/PfpI" evidence="1">
    <location>
        <begin position="15"/>
        <end position="170"/>
    </location>
</feature>
<dbReference type="AlphaFoldDB" id="A0A4P9VY03"/>
<organism evidence="2 3">
    <name type="scientific">Blyttiomyces helicus</name>
    <dbReference type="NCBI Taxonomy" id="388810"/>
    <lineage>
        <taxon>Eukaryota</taxon>
        <taxon>Fungi</taxon>
        <taxon>Fungi incertae sedis</taxon>
        <taxon>Chytridiomycota</taxon>
        <taxon>Chytridiomycota incertae sedis</taxon>
        <taxon>Chytridiomycetes</taxon>
        <taxon>Chytridiomycetes incertae sedis</taxon>
        <taxon>Blyttiomyces</taxon>
    </lineage>
</organism>
<evidence type="ECO:0000259" key="1">
    <source>
        <dbReference type="Pfam" id="PF01965"/>
    </source>
</evidence>
<dbReference type="InterPro" id="IPR002818">
    <property type="entry name" value="DJ-1/PfpI"/>
</dbReference>
<dbReference type="GO" id="GO:0016740">
    <property type="term" value="F:transferase activity"/>
    <property type="evidence" value="ECO:0007669"/>
    <property type="project" value="UniProtKB-KW"/>
</dbReference>
<evidence type="ECO:0000313" key="2">
    <source>
        <dbReference type="EMBL" id="RKO84634.1"/>
    </source>
</evidence>
<gene>
    <name evidence="2" type="ORF">BDK51DRAFT_24510</name>
</gene>
<name>A0A4P9VY03_9FUNG</name>
<accession>A0A4P9VY03</accession>
<dbReference type="Proteomes" id="UP000269721">
    <property type="component" value="Unassembled WGS sequence"/>
</dbReference>
<evidence type="ECO:0000313" key="3">
    <source>
        <dbReference type="Proteomes" id="UP000269721"/>
    </source>
</evidence>